<dbReference type="InterPro" id="IPR013088">
    <property type="entry name" value="Znf_NHR/GATA"/>
</dbReference>
<comment type="caution">
    <text evidence="11">The sequence shown here is derived from an EMBL/GenBank/DDBJ whole genome shotgun (WGS) entry which is preliminary data.</text>
</comment>
<organism evidence="11 12">
    <name type="scientific">Pristionchus mayeri</name>
    <dbReference type="NCBI Taxonomy" id="1317129"/>
    <lineage>
        <taxon>Eukaryota</taxon>
        <taxon>Metazoa</taxon>
        <taxon>Ecdysozoa</taxon>
        <taxon>Nematoda</taxon>
        <taxon>Chromadorea</taxon>
        <taxon>Rhabditida</taxon>
        <taxon>Rhabditina</taxon>
        <taxon>Diplogasteromorpha</taxon>
        <taxon>Diplogasteroidea</taxon>
        <taxon>Neodiplogasteridae</taxon>
        <taxon>Pristionchus</taxon>
    </lineage>
</organism>
<dbReference type="GO" id="GO:0043565">
    <property type="term" value="F:sequence-specific DNA binding"/>
    <property type="evidence" value="ECO:0007669"/>
    <property type="project" value="InterPro"/>
</dbReference>
<evidence type="ECO:0000256" key="9">
    <source>
        <dbReference type="ARBA" id="ARBA00023242"/>
    </source>
</evidence>
<evidence type="ECO:0000256" key="8">
    <source>
        <dbReference type="ARBA" id="ARBA00023170"/>
    </source>
</evidence>
<dbReference type="EMBL" id="BTRK01000004">
    <property type="protein sequence ID" value="GMR47371.1"/>
    <property type="molecule type" value="Genomic_DNA"/>
</dbReference>
<dbReference type="InterPro" id="IPR001628">
    <property type="entry name" value="Znf_hrmn_rcpt"/>
</dbReference>
<keyword evidence="12" id="KW-1185">Reference proteome</keyword>
<sequence length="118" mass="13780">CKTFFRRVIIAQREFECCREGKCTKNGTNYVSVDCRKCRFVKCCEVGMNPLAIVAVKEPQKNELIEKVVKRRRQTMHGSSETHHSQVDQIINIFIHPFKILDSPHVVELTMDRVIFEL</sequence>
<evidence type="ECO:0000256" key="3">
    <source>
        <dbReference type="ARBA" id="ARBA00022771"/>
    </source>
</evidence>
<keyword evidence="3" id="KW-0863">Zinc-finger</keyword>
<evidence type="ECO:0000313" key="11">
    <source>
        <dbReference type="EMBL" id="GMR47371.1"/>
    </source>
</evidence>
<gene>
    <name evidence="11" type="ORF">PMAYCL1PPCAC_17567</name>
</gene>
<dbReference type="SMART" id="SM00399">
    <property type="entry name" value="ZnF_C4"/>
    <property type="match status" value="1"/>
</dbReference>
<keyword evidence="8" id="KW-0675">Receptor</keyword>
<keyword evidence="4" id="KW-0862">Zinc</keyword>
<feature type="non-terminal residue" evidence="11">
    <location>
        <position position="1"/>
    </location>
</feature>
<evidence type="ECO:0000259" key="10">
    <source>
        <dbReference type="PROSITE" id="PS51030"/>
    </source>
</evidence>
<accession>A0AAN5I152</accession>
<keyword evidence="9" id="KW-0539">Nucleus</keyword>
<evidence type="ECO:0000313" key="12">
    <source>
        <dbReference type="Proteomes" id="UP001328107"/>
    </source>
</evidence>
<protein>
    <recommendedName>
        <fullName evidence="10">Nuclear receptor domain-containing protein</fullName>
    </recommendedName>
</protein>
<evidence type="ECO:0000256" key="4">
    <source>
        <dbReference type="ARBA" id="ARBA00022833"/>
    </source>
</evidence>
<dbReference type="Proteomes" id="UP001328107">
    <property type="component" value="Unassembled WGS sequence"/>
</dbReference>
<reference evidence="12" key="1">
    <citation type="submission" date="2022-10" db="EMBL/GenBank/DDBJ databases">
        <title>Genome assembly of Pristionchus species.</title>
        <authorList>
            <person name="Yoshida K."/>
            <person name="Sommer R.J."/>
        </authorList>
    </citation>
    <scope>NUCLEOTIDE SEQUENCE [LARGE SCALE GENOMIC DNA]</scope>
    <source>
        <strain evidence="12">RS5460</strain>
    </source>
</reference>
<dbReference type="GO" id="GO:0003700">
    <property type="term" value="F:DNA-binding transcription factor activity"/>
    <property type="evidence" value="ECO:0007669"/>
    <property type="project" value="InterPro"/>
</dbReference>
<dbReference type="SUPFAM" id="SSF57716">
    <property type="entry name" value="Glucocorticoid receptor-like (DNA-binding domain)"/>
    <property type="match status" value="1"/>
</dbReference>
<keyword evidence="2" id="KW-0479">Metal-binding</keyword>
<keyword evidence="6" id="KW-0238">DNA-binding</keyword>
<evidence type="ECO:0000256" key="2">
    <source>
        <dbReference type="ARBA" id="ARBA00022723"/>
    </source>
</evidence>
<feature type="non-terminal residue" evidence="11">
    <location>
        <position position="118"/>
    </location>
</feature>
<evidence type="ECO:0000256" key="6">
    <source>
        <dbReference type="ARBA" id="ARBA00023125"/>
    </source>
</evidence>
<feature type="domain" description="Nuclear receptor" evidence="10">
    <location>
        <begin position="1"/>
        <end position="55"/>
    </location>
</feature>
<evidence type="ECO:0000256" key="1">
    <source>
        <dbReference type="ARBA" id="ARBA00005993"/>
    </source>
</evidence>
<dbReference type="PANTHER" id="PTHR24083">
    <property type="entry name" value="NUCLEAR HORMONE RECEPTOR"/>
    <property type="match status" value="1"/>
</dbReference>
<dbReference type="Gene3D" id="3.30.50.10">
    <property type="entry name" value="Erythroid Transcription Factor GATA-1, subunit A"/>
    <property type="match status" value="1"/>
</dbReference>
<name>A0AAN5I152_9BILA</name>
<keyword evidence="7" id="KW-0804">Transcription</keyword>
<evidence type="ECO:0000256" key="5">
    <source>
        <dbReference type="ARBA" id="ARBA00023015"/>
    </source>
</evidence>
<dbReference type="PROSITE" id="PS51030">
    <property type="entry name" value="NUCLEAR_REC_DBD_2"/>
    <property type="match status" value="1"/>
</dbReference>
<proteinExistence type="inferred from homology"/>
<dbReference type="AlphaFoldDB" id="A0AAN5I152"/>
<comment type="similarity">
    <text evidence="1">Belongs to the nuclear hormone receptor family.</text>
</comment>
<dbReference type="GO" id="GO:0008270">
    <property type="term" value="F:zinc ion binding"/>
    <property type="evidence" value="ECO:0007669"/>
    <property type="project" value="UniProtKB-KW"/>
</dbReference>
<evidence type="ECO:0000256" key="7">
    <source>
        <dbReference type="ARBA" id="ARBA00023163"/>
    </source>
</evidence>
<keyword evidence="5" id="KW-0805">Transcription regulation</keyword>
<dbReference type="InterPro" id="IPR050274">
    <property type="entry name" value="Nuclear_hormone_rcpt_NR2"/>
</dbReference>
<dbReference type="Pfam" id="PF00105">
    <property type="entry name" value="zf-C4"/>
    <property type="match status" value="1"/>
</dbReference>